<evidence type="ECO:0000256" key="5">
    <source>
        <dbReference type="ARBA" id="ARBA00022857"/>
    </source>
</evidence>
<comment type="catalytic activity">
    <reaction evidence="8">
        <text>(6S)-5,6,7,8-tetrahydrofolate + NADP(+) = 7,8-dihydrofolate + NADPH + H(+)</text>
        <dbReference type="Rhea" id="RHEA:15009"/>
        <dbReference type="ChEBI" id="CHEBI:15378"/>
        <dbReference type="ChEBI" id="CHEBI:57451"/>
        <dbReference type="ChEBI" id="CHEBI:57453"/>
        <dbReference type="ChEBI" id="CHEBI:57783"/>
        <dbReference type="ChEBI" id="CHEBI:58349"/>
        <dbReference type="EC" id="1.5.1.3"/>
    </reaction>
</comment>
<keyword evidence="5 8" id="KW-0521">NADP</keyword>
<evidence type="ECO:0000256" key="4">
    <source>
        <dbReference type="ARBA" id="ARBA00022563"/>
    </source>
</evidence>
<feature type="domain" description="DHFR" evidence="10">
    <location>
        <begin position="1"/>
        <end position="161"/>
    </location>
</feature>
<comment type="function">
    <text evidence="7 8">Key enzyme in folate metabolism. Catalyzes an essential reaction for de novo glycine and purine synthesis, and for DNA precursor synthesis.</text>
</comment>
<dbReference type="InterPro" id="IPR024072">
    <property type="entry name" value="DHFR-like_dom_sf"/>
</dbReference>
<dbReference type="GO" id="GO:0006730">
    <property type="term" value="P:one-carbon metabolic process"/>
    <property type="evidence" value="ECO:0007669"/>
    <property type="project" value="UniProtKB-KW"/>
</dbReference>
<evidence type="ECO:0000256" key="2">
    <source>
        <dbReference type="ARBA" id="ARBA00009539"/>
    </source>
</evidence>
<dbReference type="GO" id="GO:0070401">
    <property type="term" value="F:NADP+ binding"/>
    <property type="evidence" value="ECO:0007669"/>
    <property type="project" value="UniProtKB-ARBA"/>
</dbReference>
<evidence type="ECO:0000256" key="1">
    <source>
        <dbReference type="ARBA" id="ARBA00004903"/>
    </source>
</evidence>
<keyword evidence="4 8" id="KW-0554">One-carbon metabolism</keyword>
<dbReference type="InterPro" id="IPR012259">
    <property type="entry name" value="DHFR"/>
</dbReference>
<dbReference type="GO" id="GO:0004146">
    <property type="term" value="F:dihydrofolate reductase activity"/>
    <property type="evidence" value="ECO:0007669"/>
    <property type="project" value="UniProtKB-EC"/>
</dbReference>
<dbReference type="Proteomes" id="UP000198565">
    <property type="component" value="Unassembled WGS sequence"/>
</dbReference>
<dbReference type="EC" id="1.5.1.3" evidence="3 8"/>
<dbReference type="GO" id="GO:0046654">
    <property type="term" value="P:tetrahydrofolate biosynthetic process"/>
    <property type="evidence" value="ECO:0007669"/>
    <property type="project" value="UniProtKB-UniPathway"/>
</dbReference>
<dbReference type="GO" id="GO:0046452">
    <property type="term" value="P:dihydrofolate metabolic process"/>
    <property type="evidence" value="ECO:0007669"/>
    <property type="project" value="TreeGrafter"/>
</dbReference>
<dbReference type="PIRSF" id="PIRSF000194">
    <property type="entry name" value="DHFR"/>
    <property type="match status" value="1"/>
</dbReference>
<sequence length="164" mass="19441">MISLLFAMGKNRVIGKDNTLPWHLPKDLTFFKELTTSESIIMGRKTFESMNGPLPKRENIVLTTRQEFAHDNCKVIHSIDEIKEMDQVNPEKEWFVIGGEEIFKQVLDFADRIYMTYIDEVFEGDTFFPVFDGTEWNVTKKEKGKKDEKNIYDYYFIQYDRKKS</sequence>
<comment type="similarity">
    <text evidence="2 8 9">Belongs to the dihydrofolate reductase family.</text>
</comment>
<dbReference type="AlphaFoldDB" id="A0A1I4L515"/>
<reference evidence="12" key="1">
    <citation type="submission" date="2016-10" db="EMBL/GenBank/DDBJ databases">
        <authorList>
            <person name="Varghese N."/>
            <person name="Submissions S."/>
        </authorList>
    </citation>
    <scope>NUCLEOTIDE SEQUENCE [LARGE SCALE GENOMIC DNA]</scope>
    <source>
        <strain evidence="12">CGMCC 1.4250</strain>
    </source>
</reference>
<gene>
    <name evidence="11" type="ORF">SAMN04487943_104360</name>
</gene>
<evidence type="ECO:0000256" key="7">
    <source>
        <dbReference type="ARBA" id="ARBA00025067"/>
    </source>
</evidence>
<evidence type="ECO:0000256" key="3">
    <source>
        <dbReference type="ARBA" id="ARBA00012856"/>
    </source>
</evidence>
<dbReference type="OrthoDB" id="9804315at2"/>
<evidence type="ECO:0000313" key="11">
    <source>
        <dbReference type="EMBL" id="SFL86118.1"/>
    </source>
</evidence>
<organism evidence="11 12">
    <name type="scientific">Gracilibacillus orientalis</name>
    <dbReference type="NCBI Taxonomy" id="334253"/>
    <lineage>
        <taxon>Bacteria</taxon>
        <taxon>Bacillati</taxon>
        <taxon>Bacillota</taxon>
        <taxon>Bacilli</taxon>
        <taxon>Bacillales</taxon>
        <taxon>Bacillaceae</taxon>
        <taxon>Gracilibacillus</taxon>
    </lineage>
</organism>
<dbReference type="PRINTS" id="PR00070">
    <property type="entry name" value="DHFR"/>
</dbReference>
<dbReference type="UniPathway" id="UPA00077">
    <property type="reaction ID" value="UER00158"/>
</dbReference>
<dbReference type="SUPFAM" id="SSF53597">
    <property type="entry name" value="Dihydrofolate reductase-like"/>
    <property type="match status" value="1"/>
</dbReference>
<keyword evidence="6 8" id="KW-0560">Oxidoreductase</keyword>
<evidence type="ECO:0000313" key="12">
    <source>
        <dbReference type="Proteomes" id="UP000198565"/>
    </source>
</evidence>
<dbReference type="PANTHER" id="PTHR48069:SF3">
    <property type="entry name" value="DIHYDROFOLATE REDUCTASE"/>
    <property type="match status" value="1"/>
</dbReference>
<dbReference type="InterPro" id="IPR017925">
    <property type="entry name" value="DHFR_CS"/>
</dbReference>
<comment type="pathway">
    <text evidence="1 8">Cofactor biosynthesis; tetrahydrofolate biosynthesis; 5,6,7,8-tetrahydrofolate from 7,8-dihydrofolate: step 1/1.</text>
</comment>
<evidence type="ECO:0000256" key="8">
    <source>
        <dbReference type="PIRNR" id="PIRNR000194"/>
    </source>
</evidence>
<dbReference type="GO" id="GO:0005829">
    <property type="term" value="C:cytosol"/>
    <property type="evidence" value="ECO:0007669"/>
    <property type="project" value="TreeGrafter"/>
</dbReference>
<proteinExistence type="inferred from homology"/>
<evidence type="ECO:0000256" key="6">
    <source>
        <dbReference type="ARBA" id="ARBA00023002"/>
    </source>
</evidence>
<protein>
    <recommendedName>
        <fullName evidence="3 8">Dihydrofolate reductase</fullName>
        <ecNumber evidence="3 8">1.5.1.3</ecNumber>
    </recommendedName>
</protein>
<dbReference type="CDD" id="cd00209">
    <property type="entry name" value="DHFR"/>
    <property type="match status" value="1"/>
</dbReference>
<dbReference type="FunFam" id="3.40.430.10:FF:000001">
    <property type="entry name" value="Dihydrofolate reductase"/>
    <property type="match status" value="1"/>
</dbReference>
<dbReference type="Pfam" id="PF00186">
    <property type="entry name" value="DHFR_1"/>
    <property type="match status" value="1"/>
</dbReference>
<accession>A0A1I4L515</accession>
<dbReference type="PANTHER" id="PTHR48069">
    <property type="entry name" value="DIHYDROFOLATE REDUCTASE"/>
    <property type="match status" value="1"/>
</dbReference>
<keyword evidence="12" id="KW-1185">Reference proteome</keyword>
<dbReference type="InterPro" id="IPR001796">
    <property type="entry name" value="DHFR_dom"/>
</dbReference>
<evidence type="ECO:0000259" key="10">
    <source>
        <dbReference type="PROSITE" id="PS51330"/>
    </source>
</evidence>
<dbReference type="PROSITE" id="PS51330">
    <property type="entry name" value="DHFR_2"/>
    <property type="match status" value="1"/>
</dbReference>
<dbReference type="GO" id="GO:0046655">
    <property type="term" value="P:folic acid metabolic process"/>
    <property type="evidence" value="ECO:0007669"/>
    <property type="project" value="TreeGrafter"/>
</dbReference>
<evidence type="ECO:0000256" key="9">
    <source>
        <dbReference type="RuleBase" id="RU004474"/>
    </source>
</evidence>
<name>A0A1I4L515_9BACI</name>
<dbReference type="STRING" id="334253.SAMN04487943_104360"/>
<dbReference type="Gene3D" id="3.40.430.10">
    <property type="entry name" value="Dihydrofolate Reductase, subunit A"/>
    <property type="match status" value="1"/>
</dbReference>
<dbReference type="RefSeq" id="WP_091483510.1">
    <property type="nucleotide sequence ID" value="NZ_FOTR01000004.1"/>
</dbReference>
<dbReference type="EMBL" id="FOTR01000004">
    <property type="protein sequence ID" value="SFL86118.1"/>
    <property type="molecule type" value="Genomic_DNA"/>
</dbReference>
<dbReference type="PROSITE" id="PS00075">
    <property type="entry name" value="DHFR_1"/>
    <property type="match status" value="1"/>
</dbReference>